<evidence type="ECO:0000313" key="2">
    <source>
        <dbReference type="Proteomes" id="UP000054166"/>
    </source>
</evidence>
<proteinExistence type="predicted"/>
<evidence type="ECO:0000313" key="1">
    <source>
        <dbReference type="EMBL" id="KIM72593.1"/>
    </source>
</evidence>
<reference evidence="2" key="2">
    <citation type="submission" date="2015-01" db="EMBL/GenBank/DDBJ databases">
        <title>Evolutionary Origins and Diversification of the Mycorrhizal Mutualists.</title>
        <authorList>
            <consortium name="DOE Joint Genome Institute"/>
            <consortium name="Mycorrhizal Genomics Consortium"/>
            <person name="Kohler A."/>
            <person name="Kuo A."/>
            <person name="Nagy L.G."/>
            <person name="Floudas D."/>
            <person name="Copeland A."/>
            <person name="Barry K.W."/>
            <person name="Cichocki N."/>
            <person name="Veneault-Fourrey C."/>
            <person name="LaButti K."/>
            <person name="Lindquist E.A."/>
            <person name="Lipzen A."/>
            <person name="Lundell T."/>
            <person name="Morin E."/>
            <person name="Murat C."/>
            <person name="Riley R."/>
            <person name="Ohm R."/>
            <person name="Sun H."/>
            <person name="Tunlid A."/>
            <person name="Henrissat B."/>
            <person name="Grigoriev I.V."/>
            <person name="Hibbett D.S."/>
            <person name="Martin F."/>
        </authorList>
    </citation>
    <scope>NUCLEOTIDE SEQUENCE [LARGE SCALE GENOMIC DNA]</scope>
    <source>
        <strain evidence="2">F 1598</strain>
    </source>
</reference>
<name>A0A0C3AFP5_PILCF</name>
<dbReference type="InParanoid" id="A0A0C3AFP5"/>
<dbReference type="Proteomes" id="UP000054166">
    <property type="component" value="Unassembled WGS sequence"/>
</dbReference>
<gene>
    <name evidence="1" type="ORF">PILCRDRAFT_15974</name>
</gene>
<keyword evidence="2" id="KW-1185">Reference proteome</keyword>
<accession>A0A0C3AFP5</accession>
<sequence length="224" mass="24819">MKTTSVFTFPLRFYLISFLLLYVDFNSSALPQEYHSNQRTLSLSASTLLPHCHPLTRFSLGLPAFVGLFLPLGLLSSDFPPAFGSDMLSPARKARPFVAFQYSPYGHVSHSPHTCCRLRESPVWLSSSTLQRGFKGPDSGAPDAPLSNVFAVHYCFPGNPNPPKRTWTESAVQIFGKGRGFSFFAVLAPELTPPKNTASAWSTYRVRMDSRPRPSAQVYGPMPE</sequence>
<organism evidence="1 2">
    <name type="scientific">Piloderma croceum (strain F 1598)</name>
    <dbReference type="NCBI Taxonomy" id="765440"/>
    <lineage>
        <taxon>Eukaryota</taxon>
        <taxon>Fungi</taxon>
        <taxon>Dikarya</taxon>
        <taxon>Basidiomycota</taxon>
        <taxon>Agaricomycotina</taxon>
        <taxon>Agaricomycetes</taxon>
        <taxon>Agaricomycetidae</taxon>
        <taxon>Atheliales</taxon>
        <taxon>Atheliaceae</taxon>
        <taxon>Piloderma</taxon>
    </lineage>
</organism>
<dbReference type="EMBL" id="KN833119">
    <property type="protein sequence ID" value="KIM72593.1"/>
    <property type="molecule type" value="Genomic_DNA"/>
</dbReference>
<protein>
    <submittedName>
        <fullName evidence="1">Uncharacterized protein</fullName>
    </submittedName>
</protein>
<dbReference type="HOGENOM" id="CLU_1235439_0_0_1"/>
<reference evidence="1 2" key="1">
    <citation type="submission" date="2014-04" db="EMBL/GenBank/DDBJ databases">
        <authorList>
            <consortium name="DOE Joint Genome Institute"/>
            <person name="Kuo A."/>
            <person name="Tarkka M."/>
            <person name="Buscot F."/>
            <person name="Kohler A."/>
            <person name="Nagy L.G."/>
            <person name="Floudas D."/>
            <person name="Copeland A."/>
            <person name="Barry K.W."/>
            <person name="Cichocki N."/>
            <person name="Veneault-Fourrey C."/>
            <person name="LaButti K."/>
            <person name="Lindquist E.A."/>
            <person name="Lipzen A."/>
            <person name="Lundell T."/>
            <person name="Morin E."/>
            <person name="Murat C."/>
            <person name="Sun H."/>
            <person name="Tunlid A."/>
            <person name="Henrissat B."/>
            <person name="Grigoriev I.V."/>
            <person name="Hibbett D.S."/>
            <person name="Martin F."/>
            <person name="Nordberg H.P."/>
            <person name="Cantor M.N."/>
            <person name="Hua S.X."/>
        </authorList>
    </citation>
    <scope>NUCLEOTIDE SEQUENCE [LARGE SCALE GENOMIC DNA]</scope>
    <source>
        <strain evidence="1 2">F 1598</strain>
    </source>
</reference>
<dbReference type="AlphaFoldDB" id="A0A0C3AFP5"/>